<gene>
    <name evidence="3" type="ORF">SAMN05660209_01066</name>
</gene>
<evidence type="ECO:0000256" key="2">
    <source>
        <dbReference type="SAM" id="Phobius"/>
    </source>
</evidence>
<dbReference type="Proteomes" id="UP000198921">
    <property type="component" value="Unassembled WGS sequence"/>
</dbReference>
<evidence type="ECO:0000256" key="1">
    <source>
        <dbReference type="SAM" id="MobiDB-lite"/>
    </source>
</evidence>
<dbReference type="EMBL" id="FNOT01000002">
    <property type="protein sequence ID" value="SDX68065.1"/>
    <property type="molecule type" value="Genomic_DNA"/>
</dbReference>
<proteinExistence type="predicted"/>
<feature type="compositionally biased region" description="Polar residues" evidence="1">
    <location>
        <begin position="1"/>
        <end position="10"/>
    </location>
</feature>
<protein>
    <submittedName>
        <fullName evidence="3">Uncharacterized protein</fullName>
    </submittedName>
</protein>
<keyword evidence="4" id="KW-1185">Reference proteome</keyword>
<evidence type="ECO:0000313" key="3">
    <source>
        <dbReference type="EMBL" id="SDX68065.1"/>
    </source>
</evidence>
<keyword evidence="2" id="KW-1133">Transmembrane helix</keyword>
<reference evidence="4" key="1">
    <citation type="submission" date="2016-10" db="EMBL/GenBank/DDBJ databases">
        <authorList>
            <person name="Varghese N."/>
            <person name="Submissions S."/>
        </authorList>
    </citation>
    <scope>NUCLEOTIDE SEQUENCE [LARGE SCALE GENOMIC DNA]</scope>
    <source>
        <strain evidence="4">DSM 45422</strain>
    </source>
</reference>
<feature type="transmembrane region" description="Helical" evidence="2">
    <location>
        <begin position="258"/>
        <end position="281"/>
    </location>
</feature>
<keyword evidence="2" id="KW-0472">Membrane</keyword>
<organism evidence="3 4">
    <name type="scientific">Geodermatophilus africanus</name>
    <dbReference type="NCBI Taxonomy" id="1137993"/>
    <lineage>
        <taxon>Bacteria</taxon>
        <taxon>Bacillati</taxon>
        <taxon>Actinomycetota</taxon>
        <taxon>Actinomycetes</taxon>
        <taxon>Geodermatophilales</taxon>
        <taxon>Geodermatophilaceae</taxon>
        <taxon>Geodermatophilus</taxon>
    </lineage>
</organism>
<name>A0A1H3DNS3_9ACTN</name>
<feature type="region of interest" description="Disordered" evidence="1">
    <location>
        <begin position="306"/>
        <end position="328"/>
    </location>
</feature>
<feature type="region of interest" description="Disordered" evidence="1">
    <location>
        <begin position="125"/>
        <end position="154"/>
    </location>
</feature>
<sequence length="328" mass="35043">MSNPSRTTSVLPEAAGDRGGAVVVNDPSVRQPIHADPRAPRPHHRRPPVLPRSFDQSGNGPRRPGLPAADPSTGHALALLTLGATDGAGEEWARRSDCPQPRPRTCSCCSPPGTPFVKRVRNSVHYSPSCRPTPGPRPSTMATRSPGVCPPRSTKTVAPLAVADDLRSRRSPVGASAPLVTGWGPNRPAGRHGTPAVHSVELVDPHLLLSGRVPLRRLLPAAIATGMGLIGRRPAAGVYLSTSITQHVREYGPPGTGFILLSWLIALHVMLLGSALLGAVLEEHRPRQQPAPRTRVPPAHSLRARLLRQHPPDLSPQRPQFARQPEAR</sequence>
<keyword evidence="2" id="KW-0812">Transmembrane</keyword>
<dbReference type="AlphaFoldDB" id="A0A1H3DNS3"/>
<evidence type="ECO:0000313" key="4">
    <source>
        <dbReference type="Proteomes" id="UP000198921"/>
    </source>
</evidence>
<accession>A0A1H3DNS3</accession>
<feature type="region of interest" description="Disordered" evidence="1">
    <location>
        <begin position="1"/>
        <end position="73"/>
    </location>
</feature>
<dbReference type="STRING" id="1137993.SAMN05660209_01066"/>